<dbReference type="Proteomes" id="UP001500547">
    <property type="component" value="Unassembled WGS sequence"/>
</dbReference>
<keyword evidence="9" id="KW-1185">Reference proteome</keyword>
<evidence type="ECO:0000256" key="3">
    <source>
        <dbReference type="ARBA" id="ARBA00023002"/>
    </source>
</evidence>
<protein>
    <submittedName>
        <fullName evidence="8">Nitrite reductase small subunit NirD</fullName>
    </submittedName>
</protein>
<evidence type="ECO:0000259" key="7">
    <source>
        <dbReference type="PROSITE" id="PS51296"/>
    </source>
</evidence>
<evidence type="ECO:0000256" key="4">
    <source>
        <dbReference type="ARBA" id="ARBA00023004"/>
    </source>
</evidence>
<keyword evidence="1" id="KW-0001">2Fe-2S</keyword>
<comment type="caution">
    <text evidence="8">The sequence shown here is derived from an EMBL/GenBank/DDBJ whole genome shotgun (WGS) entry which is preliminary data.</text>
</comment>
<accession>A0ABP9QI51</accession>
<dbReference type="InterPro" id="IPR017941">
    <property type="entry name" value="Rieske_2Fe-2S"/>
</dbReference>
<keyword evidence="3" id="KW-0560">Oxidoreductase</keyword>
<keyword evidence="4" id="KW-0408">Iron</keyword>
<keyword evidence="5" id="KW-0411">Iron-sulfur</keyword>
<dbReference type="RefSeq" id="WP_345532059.1">
    <property type="nucleotide sequence ID" value="NZ_BAABLD010000007.1"/>
</dbReference>
<dbReference type="InterPro" id="IPR012748">
    <property type="entry name" value="Rieske-like_NirD"/>
</dbReference>
<dbReference type="Pfam" id="PF00355">
    <property type="entry name" value="Rieske"/>
    <property type="match status" value="1"/>
</dbReference>
<dbReference type="NCBIfam" id="TIGR02378">
    <property type="entry name" value="nirD_assim_sml"/>
    <property type="match status" value="1"/>
</dbReference>
<dbReference type="PANTHER" id="PTHR21496">
    <property type="entry name" value="FERREDOXIN-RELATED"/>
    <property type="match status" value="1"/>
</dbReference>
<dbReference type="EMBL" id="BAABLD010000007">
    <property type="protein sequence ID" value="GAA5162353.1"/>
    <property type="molecule type" value="Genomic_DNA"/>
</dbReference>
<dbReference type="CDD" id="cd03530">
    <property type="entry name" value="Rieske_NirD_small_Bacillus"/>
    <property type="match status" value="1"/>
</dbReference>
<evidence type="ECO:0000256" key="1">
    <source>
        <dbReference type="ARBA" id="ARBA00022714"/>
    </source>
</evidence>
<dbReference type="SUPFAM" id="SSF50022">
    <property type="entry name" value="ISP domain"/>
    <property type="match status" value="1"/>
</dbReference>
<organism evidence="8 9">
    <name type="scientific">Viridibacterium curvum</name>
    <dbReference type="NCBI Taxonomy" id="1101404"/>
    <lineage>
        <taxon>Bacteria</taxon>
        <taxon>Pseudomonadati</taxon>
        <taxon>Pseudomonadota</taxon>
        <taxon>Betaproteobacteria</taxon>
        <taxon>Rhodocyclales</taxon>
        <taxon>Rhodocyclaceae</taxon>
        <taxon>Viridibacterium</taxon>
    </lineage>
</organism>
<evidence type="ECO:0000256" key="5">
    <source>
        <dbReference type="ARBA" id="ARBA00023014"/>
    </source>
</evidence>
<sequence length="103" mass="11110">MTDWKRICPLTDIPVLGSRVVKSEKHGDIAIFRTSDDEVFAVHDKCPHKGGPLSQGIVHGKIVTCPLHSWKIELDTGNAVAPDVGCSKSFAARVEGGEVFLSV</sequence>
<evidence type="ECO:0000313" key="9">
    <source>
        <dbReference type="Proteomes" id="UP001500547"/>
    </source>
</evidence>
<keyword evidence="6" id="KW-0534">Nitrate assimilation</keyword>
<name>A0ABP9QI51_9RHOO</name>
<gene>
    <name evidence="8" type="primary">nirD_2</name>
    <name evidence="8" type="ORF">GCM10025770_12900</name>
</gene>
<feature type="domain" description="Rieske" evidence="7">
    <location>
        <begin position="5"/>
        <end position="101"/>
    </location>
</feature>
<dbReference type="PANTHER" id="PTHR21496:SF23">
    <property type="entry name" value="3-PHENYLPROPIONATE_CINNAMIC ACID DIOXYGENASE FERREDOXIN SUBUNIT"/>
    <property type="match status" value="1"/>
</dbReference>
<dbReference type="Gene3D" id="2.102.10.10">
    <property type="entry name" value="Rieske [2Fe-2S] iron-sulphur domain"/>
    <property type="match status" value="1"/>
</dbReference>
<evidence type="ECO:0000256" key="2">
    <source>
        <dbReference type="ARBA" id="ARBA00022723"/>
    </source>
</evidence>
<keyword evidence="2" id="KW-0479">Metal-binding</keyword>
<dbReference type="InterPro" id="IPR036922">
    <property type="entry name" value="Rieske_2Fe-2S_sf"/>
</dbReference>
<proteinExistence type="predicted"/>
<dbReference type="PROSITE" id="PS51296">
    <property type="entry name" value="RIESKE"/>
    <property type="match status" value="1"/>
</dbReference>
<evidence type="ECO:0000256" key="6">
    <source>
        <dbReference type="ARBA" id="ARBA00023063"/>
    </source>
</evidence>
<evidence type="ECO:0000313" key="8">
    <source>
        <dbReference type="EMBL" id="GAA5162353.1"/>
    </source>
</evidence>
<reference evidence="9" key="1">
    <citation type="journal article" date="2019" name="Int. J. Syst. Evol. Microbiol.">
        <title>The Global Catalogue of Microorganisms (GCM) 10K type strain sequencing project: providing services to taxonomists for standard genome sequencing and annotation.</title>
        <authorList>
            <consortium name="The Broad Institute Genomics Platform"/>
            <consortium name="The Broad Institute Genome Sequencing Center for Infectious Disease"/>
            <person name="Wu L."/>
            <person name="Ma J."/>
        </authorList>
    </citation>
    <scope>NUCLEOTIDE SEQUENCE [LARGE SCALE GENOMIC DNA]</scope>
    <source>
        <strain evidence="9">JCM 18715</strain>
    </source>
</reference>